<reference evidence="1" key="2">
    <citation type="submission" date="2023-02" db="EMBL/GenBank/DDBJ databases">
        <authorList>
            <consortium name="DOE Joint Genome Institute"/>
            <person name="Mondo S.J."/>
            <person name="Chang Y."/>
            <person name="Wang Y."/>
            <person name="Ahrendt S."/>
            <person name="Andreopoulos W."/>
            <person name="Barry K."/>
            <person name="Beard J."/>
            <person name="Benny G.L."/>
            <person name="Blankenship S."/>
            <person name="Bonito G."/>
            <person name="Cuomo C."/>
            <person name="Desiro A."/>
            <person name="Gervers K.A."/>
            <person name="Hundley H."/>
            <person name="Kuo A."/>
            <person name="LaButti K."/>
            <person name="Lang B.F."/>
            <person name="Lipzen A."/>
            <person name="O'Donnell K."/>
            <person name="Pangilinan J."/>
            <person name="Reynolds N."/>
            <person name="Sandor L."/>
            <person name="Smith M.W."/>
            <person name="Tsang A."/>
            <person name="Grigoriev I.V."/>
            <person name="Stajich J.E."/>
            <person name="Spatafora J.W."/>
        </authorList>
    </citation>
    <scope>NUCLEOTIDE SEQUENCE</scope>
    <source>
        <strain evidence="1">RSA 2281</strain>
    </source>
</reference>
<evidence type="ECO:0000313" key="1">
    <source>
        <dbReference type="EMBL" id="KAI9244697.1"/>
    </source>
</evidence>
<dbReference type="Proteomes" id="UP001209540">
    <property type="component" value="Unassembled WGS sequence"/>
</dbReference>
<dbReference type="AlphaFoldDB" id="A0AAD5P8T2"/>
<organism evidence="1 2">
    <name type="scientific">Phascolomyces articulosus</name>
    <dbReference type="NCBI Taxonomy" id="60185"/>
    <lineage>
        <taxon>Eukaryota</taxon>
        <taxon>Fungi</taxon>
        <taxon>Fungi incertae sedis</taxon>
        <taxon>Mucoromycota</taxon>
        <taxon>Mucoromycotina</taxon>
        <taxon>Mucoromycetes</taxon>
        <taxon>Mucorales</taxon>
        <taxon>Lichtheimiaceae</taxon>
        <taxon>Phascolomyces</taxon>
    </lineage>
</organism>
<sequence>MNKSNFHLPSWTGVSGRHLYQHVTIIIPWFQSPHYICNKMLLHITTKYYQILPIVPCDHGCFSPLSDNKQQWDRQIAKFTKRRKSGVSMLMMKENTAILVWSIKMMNVSNCHATHYYQPPGSPIMQIRPLSMTEDCKEYIVLPILLKTDDPYCKSAEPSSTYLKVFDGYAHDYFLLVFKKCNLDDTNITEEGERYKSIGVFLFGNPEDGDFGSDDPDEILKLLFEYNDVDDVLQKSITRSHKDEPSILFGSSASHLSVVVPVNQVTFIS</sequence>
<name>A0AAD5P8T2_9FUNG</name>
<protein>
    <submittedName>
        <fullName evidence="1">Uncharacterized protein</fullName>
    </submittedName>
</protein>
<gene>
    <name evidence="1" type="ORF">BDA99DRAFT_543936</name>
</gene>
<comment type="caution">
    <text evidence="1">The sequence shown here is derived from an EMBL/GenBank/DDBJ whole genome shotgun (WGS) entry which is preliminary data.</text>
</comment>
<reference evidence="1" key="1">
    <citation type="journal article" date="2022" name="IScience">
        <title>Evolution of zygomycete secretomes and the origins of terrestrial fungal ecologies.</title>
        <authorList>
            <person name="Chang Y."/>
            <person name="Wang Y."/>
            <person name="Mondo S."/>
            <person name="Ahrendt S."/>
            <person name="Andreopoulos W."/>
            <person name="Barry K."/>
            <person name="Beard J."/>
            <person name="Benny G.L."/>
            <person name="Blankenship S."/>
            <person name="Bonito G."/>
            <person name="Cuomo C."/>
            <person name="Desiro A."/>
            <person name="Gervers K.A."/>
            <person name="Hundley H."/>
            <person name="Kuo A."/>
            <person name="LaButti K."/>
            <person name="Lang B.F."/>
            <person name="Lipzen A."/>
            <person name="O'Donnell K."/>
            <person name="Pangilinan J."/>
            <person name="Reynolds N."/>
            <person name="Sandor L."/>
            <person name="Smith M.E."/>
            <person name="Tsang A."/>
            <person name="Grigoriev I.V."/>
            <person name="Stajich J.E."/>
            <person name="Spatafora J.W."/>
        </authorList>
    </citation>
    <scope>NUCLEOTIDE SEQUENCE</scope>
    <source>
        <strain evidence="1">RSA 2281</strain>
    </source>
</reference>
<keyword evidence="2" id="KW-1185">Reference proteome</keyword>
<proteinExistence type="predicted"/>
<dbReference type="EMBL" id="JAIXMP010000057">
    <property type="protein sequence ID" value="KAI9244697.1"/>
    <property type="molecule type" value="Genomic_DNA"/>
</dbReference>
<evidence type="ECO:0000313" key="2">
    <source>
        <dbReference type="Proteomes" id="UP001209540"/>
    </source>
</evidence>
<accession>A0AAD5P8T2</accession>